<organism evidence="10 11">
    <name type="scientific">Sphaeramia orbicularis</name>
    <name type="common">orbiculate cardinalfish</name>
    <dbReference type="NCBI Taxonomy" id="375764"/>
    <lineage>
        <taxon>Eukaryota</taxon>
        <taxon>Metazoa</taxon>
        <taxon>Chordata</taxon>
        <taxon>Craniata</taxon>
        <taxon>Vertebrata</taxon>
        <taxon>Euteleostomi</taxon>
        <taxon>Actinopterygii</taxon>
        <taxon>Neopterygii</taxon>
        <taxon>Teleostei</taxon>
        <taxon>Neoteleostei</taxon>
        <taxon>Acanthomorphata</taxon>
        <taxon>Gobiaria</taxon>
        <taxon>Kurtiformes</taxon>
        <taxon>Apogonoidei</taxon>
        <taxon>Apogonidae</taxon>
        <taxon>Apogoninae</taxon>
        <taxon>Sphaeramia</taxon>
    </lineage>
</organism>
<evidence type="ECO:0000313" key="11">
    <source>
        <dbReference type="Proteomes" id="UP000472271"/>
    </source>
</evidence>
<dbReference type="Pfam" id="PF00071">
    <property type="entry name" value="Ras"/>
    <property type="match status" value="1"/>
</dbReference>
<dbReference type="FunFam" id="3.40.50.300:FF:000475">
    <property type="entry name" value="GTP-binding protein Rhes"/>
    <property type="match status" value="1"/>
</dbReference>
<reference evidence="10" key="2">
    <citation type="submission" date="2025-08" db="UniProtKB">
        <authorList>
            <consortium name="Ensembl"/>
        </authorList>
    </citation>
    <scope>IDENTIFICATION</scope>
</reference>
<keyword evidence="6" id="KW-0472">Membrane</keyword>
<dbReference type="SMART" id="SM00174">
    <property type="entry name" value="RHO"/>
    <property type="match status" value="1"/>
</dbReference>
<dbReference type="PANTHER" id="PTHR46149">
    <property type="entry name" value="MIP08469P"/>
    <property type="match status" value="1"/>
</dbReference>
<keyword evidence="5" id="KW-0342">GTP-binding</keyword>
<dbReference type="GO" id="GO:0005525">
    <property type="term" value="F:GTP binding"/>
    <property type="evidence" value="ECO:0007669"/>
    <property type="project" value="UniProtKB-KW"/>
</dbReference>
<dbReference type="PROSITE" id="PS51421">
    <property type="entry name" value="RAS"/>
    <property type="match status" value="1"/>
</dbReference>
<evidence type="ECO:0000256" key="1">
    <source>
        <dbReference type="ARBA" id="ARBA00004193"/>
    </source>
</evidence>
<dbReference type="Ensembl" id="ENSSORT00005000338.1">
    <property type="protein sequence ID" value="ENSSORP00005000316.1"/>
    <property type="gene ID" value="ENSSORG00005000226.1"/>
</dbReference>
<name>A0A672YCB8_9TELE</name>
<dbReference type="AlphaFoldDB" id="A0A672YCB8"/>
<dbReference type="PRINTS" id="PR00449">
    <property type="entry name" value="RASTRNSFRMNG"/>
</dbReference>
<dbReference type="GO" id="GO:0003924">
    <property type="term" value="F:GTPase activity"/>
    <property type="evidence" value="ECO:0007669"/>
    <property type="project" value="InterPro"/>
</dbReference>
<dbReference type="Gene3D" id="3.40.50.300">
    <property type="entry name" value="P-loop containing nucleotide triphosphate hydrolases"/>
    <property type="match status" value="1"/>
</dbReference>
<evidence type="ECO:0000313" key="10">
    <source>
        <dbReference type="Ensembl" id="ENSSORP00005000316.1"/>
    </source>
</evidence>
<dbReference type="NCBIfam" id="TIGR00231">
    <property type="entry name" value="small_GTP"/>
    <property type="match status" value="1"/>
</dbReference>
<dbReference type="PANTHER" id="PTHR46149:SF2">
    <property type="entry name" value="GTP-BINDING PROTEIN RHES"/>
    <property type="match status" value="1"/>
</dbReference>
<keyword evidence="11" id="KW-1185">Reference proteome</keyword>
<comment type="subcellular location">
    <subcellularLocation>
        <location evidence="1">Cell membrane</location>
        <topology evidence="1">Lipid-anchor</topology>
    </subcellularLocation>
</comment>
<proteinExistence type="inferred from homology"/>
<evidence type="ECO:0000256" key="5">
    <source>
        <dbReference type="ARBA" id="ARBA00023134"/>
    </source>
</evidence>
<keyword evidence="4" id="KW-0547">Nucleotide-binding</keyword>
<dbReference type="SMART" id="SM00175">
    <property type="entry name" value="RAB"/>
    <property type="match status" value="1"/>
</dbReference>
<sequence>MSPTKRQNHQRIVVLGAPKVGKTNILRRFLGKDFQEHYEPTTEEFHRKLFHIGGETYQVDLLDATGERDFPAKRRLSILTGDIFLLVFSLDNRESFQEVCDLLNEIKTAKTKFLKLKTPPRVPVVVCGNKLDLCAQRAVSRLDVTQTLSEDVTFIETSAKDDTGLEDMFKALATLGGLPDETSPARHDTVPILTYRSLCVSQRGRRGSRGVGAPFAAVDPLARRPSFTSDLRLVLGSSTKNNKLESCTIH</sequence>
<evidence type="ECO:0000256" key="4">
    <source>
        <dbReference type="ARBA" id="ARBA00022741"/>
    </source>
</evidence>
<keyword evidence="3" id="KW-0488">Methylation</keyword>
<keyword evidence="2" id="KW-1003">Cell membrane</keyword>
<evidence type="ECO:0000256" key="2">
    <source>
        <dbReference type="ARBA" id="ARBA00022475"/>
    </source>
</evidence>
<dbReference type="PROSITE" id="PS51419">
    <property type="entry name" value="RAB"/>
    <property type="match status" value="1"/>
</dbReference>
<reference evidence="10" key="1">
    <citation type="submission" date="2019-06" db="EMBL/GenBank/DDBJ databases">
        <authorList>
            <consortium name="Wellcome Sanger Institute Data Sharing"/>
        </authorList>
    </citation>
    <scope>NUCLEOTIDE SEQUENCE [LARGE SCALE GENOMIC DNA]</scope>
</reference>
<dbReference type="GO" id="GO:0005886">
    <property type="term" value="C:plasma membrane"/>
    <property type="evidence" value="ECO:0007669"/>
    <property type="project" value="UniProtKB-SubCell"/>
</dbReference>
<evidence type="ECO:0000256" key="6">
    <source>
        <dbReference type="ARBA" id="ARBA00023136"/>
    </source>
</evidence>
<dbReference type="InterPro" id="IPR001806">
    <property type="entry name" value="Small_GTPase"/>
</dbReference>
<dbReference type="SUPFAM" id="SSF52540">
    <property type="entry name" value="P-loop containing nucleoside triphosphate hydrolases"/>
    <property type="match status" value="1"/>
</dbReference>
<evidence type="ECO:0000256" key="7">
    <source>
        <dbReference type="ARBA" id="ARBA00023288"/>
    </source>
</evidence>
<keyword evidence="7" id="KW-0449">Lipoprotein</keyword>
<accession>A0A672YCB8</accession>
<evidence type="ECO:0000256" key="9">
    <source>
        <dbReference type="ARBA" id="ARBA00038061"/>
    </source>
</evidence>
<keyword evidence="8" id="KW-0636">Prenylation</keyword>
<evidence type="ECO:0000256" key="8">
    <source>
        <dbReference type="ARBA" id="ARBA00023289"/>
    </source>
</evidence>
<dbReference type="InParanoid" id="A0A672YCB8"/>
<dbReference type="Proteomes" id="UP000472271">
    <property type="component" value="Chromosome 8"/>
</dbReference>
<dbReference type="SMART" id="SM00173">
    <property type="entry name" value="RAS"/>
    <property type="match status" value="1"/>
</dbReference>
<comment type="similarity">
    <text evidence="9">Belongs to the small GTPase superfamily. RasD family.</text>
</comment>
<dbReference type="GO" id="GO:0031681">
    <property type="term" value="F:G-protein beta-subunit binding"/>
    <property type="evidence" value="ECO:0007669"/>
    <property type="project" value="TreeGrafter"/>
</dbReference>
<evidence type="ECO:0000256" key="3">
    <source>
        <dbReference type="ARBA" id="ARBA00022481"/>
    </source>
</evidence>
<dbReference type="GO" id="GO:0007165">
    <property type="term" value="P:signal transduction"/>
    <property type="evidence" value="ECO:0007669"/>
    <property type="project" value="TreeGrafter"/>
</dbReference>
<reference evidence="10" key="3">
    <citation type="submission" date="2025-09" db="UniProtKB">
        <authorList>
            <consortium name="Ensembl"/>
        </authorList>
    </citation>
    <scope>IDENTIFICATION</scope>
</reference>
<protein>
    <submittedName>
        <fullName evidence="10">RASD family member 2</fullName>
    </submittedName>
</protein>
<dbReference type="InterPro" id="IPR027417">
    <property type="entry name" value="P-loop_NTPase"/>
</dbReference>
<dbReference type="InterPro" id="IPR052236">
    <property type="entry name" value="Small_GTPase_RasD"/>
</dbReference>
<dbReference type="InterPro" id="IPR005225">
    <property type="entry name" value="Small_GTP-bd"/>
</dbReference>